<evidence type="ECO:0000313" key="5">
    <source>
        <dbReference type="EMBL" id="CAF0893127.1"/>
    </source>
</evidence>
<protein>
    <recommendedName>
        <fullName evidence="1">Phosphatidate phosphatase APP1 catalytic domain-containing protein</fullName>
    </recommendedName>
</protein>
<feature type="domain" description="Phosphatidate phosphatase APP1 catalytic" evidence="1">
    <location>
        <begin position="181"/>
        <end position="332"/>
    </location>
</feature>
<evidence type="ECO:0000313" key="7">
    <source>
        <dbReference type="Proteomes" id="UP000663870"/>
    </source>
</evidence>
<dbReference type="InterPro" id="IPR052935">
    <property type="entry name" value="Mg2+_PAP"/>
</dbReference>
<dbReference type="Proteomes" id="UP000663874">
    <property type="component" value="Unassembled WGS sequence"/>
</dbReference>
<evidence type="ECO:0000313" key="4">
    <source>
        <dbReference type="EMBL" id="CAF0854132.1"/>
    </source>
</evidence>
<dbReference type="EMBL" id="CAJNOU010000158">
    <property type="protein sequence ID" value="CAF0893127.1"/>
    <property type="molecule type" value="Genomic_DNA"/>
</dbReference>
<dbReference type="Pfam" id="PF09949">
    <property type="entry name" value="APP1_cat"/>
    <property type="match status" value="1"/>
</dbReference>
<sequence length="378" mass="44823">MRHLWNIITDKFKDTATNKFHIDMRHFDKEEMILFPEIAYQSLNNDSIWKIVTHGWRYEGNRRKNWIGISTSLWIERIAKHMLNENDILYLNGSINRDRLKPFFVEDESNEQIKIKINDKIFPFRTDRYGQFNEEIEITNDEIQKLKQQQQRNDFITYDAIGDNQDTAKGIMQLIEPRKGISIISDVDDTIKISEVLDKVRLIANTFIFPFKPVPGMAELYQKWHINNNNCTFHYLSGMPDQLYTLTHEFIYNNKFPDGSFHMRHFGWAASSIFGFLHSESTFIHKITYLRYFLINTIRDYVLVGDSGERDPEIYATIAKEYPERVRAIFIRAIKGETFDDERFLNTFKEIPREKWQIFNDPQQVPIDLSRAPRAAAA</sequence>
<evidence type="ECO:0000313" key="2">
    <source>
        <dbReference type="EMBL" id="CAF0750787.1"/>
    </source>
</evidence>
<dbReference type="PANTHER" id="PTHR28208">
    <property type="entry name" value="PHOSPHATIDATE PHOSPHATASE APP1"/>
    <property type="match status" value="1"/>
</dbReference>
<name>A0A813VQP4_9BILA</name>
<dbReference type="AlphaFoldDB" id="A0A813VQP4"/>
<dbReference type="EMBL" id="CAJNOH010000013">
    <property type="protein sequence ID" value="CAF0750787.1"/>
    <property type="molecule type" value="Genomic_DNA"/>
</dbReference>
<evidence type="ECO:0000259" key="1">
    <source>
        <dbReference type="Pfam" id="PF09949"/>
    </source>
</evidence>
<reference evidence="3" key="1">
    <citation type="submission" date="2021-02" db="EMBL/GenBank/DDBJ databases">
        <authorList>
            <person name="Nowell W R."/>
        </authorList>
    </citation>
    <scope>NUCLEOTIDE SEQUENCE</scope>
</reference>
<accession>A0A813VQP4</accession>
<keyword evidence="7" id="KW-1185">Reference proteome</keyword>
<dbReference type="PANTHER" id="PTHR28208:SF1">
    <property type="entry name" value="FILAMENT ORGANIZATION PROTEIN APP1-LIKE, PUTATIVE (AFU_ORTHOLOGUE AFUA_1G06650)-RELATED"/>
    <property type="match status" value="1"/>
</dbReference>
<dbReference type="EMBL" id="CAJNOL010000110">
    <property type="protein sequence ID" value="CAF0854132.1"/>
    <property type="molecule type" value="Genomic_DNA"/>
</dbReference>
<evidence type="ECO:0000313" key="6">
    <source>
        <dbReference type="EMBL" id="CAF3990782.1"/>
    </source>
</evidence>
<comment type="caution">
    <text evidence="3">The sequence shown here is derived from an EMBL/GenBank/DDBJ whole genome shotgun (WGS) entry which is preliminary data.</text>
</comment>
<dbReference type="GO" id="GO:0008195">
    <property type="term" value="F:phosphatidate phosphatase activity"/>
    <property type="evidence" value="ECO:0007669"/>
    <property type="project" value="InterPro"/>
</dbReference>
<dbReference type="Proteomes" id="UP000663870">
    <property type="component" value="Unassembled WGS sequence"/>
</dbReference>
<dbReference type="Proteomes" id="UP000663854">
    <property type="component" value="Unassembled WGS sequence"/>
</dbReference>
<dbReference type="EMBL" id="CAJOBE010005946">
    <property type="protein sequence ID" value="CAF3990782.1"/>
    <property type="molecule type" value="Genomic_DNA"/>
</dbReference>
<dbReference type="Proteomes" id="UP000663889">
    <property type="component" value="Unassembled WGS sequence"/>
</dbReference>
<gene>
    <name evidence="6" type="ORF">FNK824_LOCUS25387</name>
    <name evidence="3" type="ORF">JXQ802_LOCUS6609</name>
    <name evidence="4" type="ORF">JXQ802_LOCUS6844</name>
    <name evidence="2" type="ORF">PYM288_LOCUS2075</name>
    <name evidence="5" type="ORF">SEV965_LOCUS5240</name>
</gene>
<evidence type="ECO:0000313" key="3">
    <source>
        <dbReference type="EMBL" id="CAF0849360.1"/>
    </source>
</evidence>
<dbReference type="EMBL" id="CAJNOL010000105">
    <property type="protein sequence ID" value="CAF0849360.1"/>
    <property type="molecule type" value="Genomic_DNA"/>
</dbReference>
<proteinExistence type="predicted"/>
<dbReference type="InterPro" id="IPR019236">
    <property type="entry name" value="APP1_cat"/>
</dbReference>
<organism evidence="3 7">
    <name type="scientific">Rotaria sordida</name>
    <dbReference type="NCBI Taxonomy" id="392033"/>
    <lineage>
        <taxon>Eukaryota</taxon>
        <taxon>Metazoa</taxon>
        <taxon>Spiralia</taxon>
        <taxon>Gnathifera</taxon>
        <taxon>Rotifera</taxon>
        <taxon>Eurotatoria</taxon>
        <taxon>Bdelloidea</taxon>
        <taxon>Philodinida</taxon>
        <taxon>Philodinidae</taxon>
        <taxon>Rotaria</taxon>
    </lineage>
</organism>